<dbReference type="Proteomes" id="UP000028980">
    <property type="component" value="Unassembled WGS sequence"/>
</dbReference>
<dbReference type="InterPro" id="IPR007060">
    <property type="entry name" value="FtsL/DivIC"/>
</dbReference>
<keyword evidence="3" id="KW-0132">Cell division</keyword>
<comment type="caution">
    <text evidence="2">The sequence shown here is derived from an EMBL/GenBank/DDBJ whole genome shotgun (WGS) entry which is preliminary data.</text>
</comment>
<feature type="transmembrane region" description="Helical" evidence="1">
    <location>
        <begin position="20"/>
        <end position="39"/>
    </location>
</feature>
<evidence type="ECO:0000256" key="1">
    <source>
        <dbReference type="SAM" id="Phobius"/>
    </source>
</evidence>
<evidence type="ECO:0000313" key="4">
    <source>
        <dbReference type="Proteomes" id="UP000028980"/>
    </source>
</evidence>
<sequence>MKWNQLKQNKYWKVFTNKYVLISIIFVIWILFLDANAWLTSHRELDQQIVEKEQNVDFYKRGIQKDQNRIKALKDSAGIEKFARERYLMKRENEEVFIIQHADSLKKDTNE</sequence>
<dbReference type="EMBL" id="BBNT01000006">
    <property type="protein sequence ID" value="GAL75659.1"/>
    <property type="molecule type" value="Genomic_DNA"/>
</dbReference>
<dbReference type="Pfam" id="PF04977">
    <property type="entry name" value="DivIC"/>
    <property type="match status" value="1"/>
</dbReference>
<organism evidence="2 4">
    <name type="scientific">Nonlabens ulvanivorans</name>
    <name type="common">Persicivirga ulvanivorans</name>
    <dbReference type="NCBI Taxonomy" id="906888"/>
    <lineage>
        <taxon>Bacteria</taxon>
        <taxon>Pseudomonadati</taxon>
        <taxon>Bacteroidota</taxon>
        <taxon>Flavobacteriia</taxon>
        <taxon>Flavobacteriales</taxon>
        <taxon>Flavobacteriaceae</taxon>
        <taxon>Nonlabens</taxon>
    </lineage>
</organism>
<dbReference type="AlphaFoldDB" id="A0A081DFY8"/>
<keyword evidence="1" id="KW-0472">Membrane</keyword>
<proteinExistence type="predicted"/>
<dbReference type="EMBL" id="BBLG01000013">
    <property type="protein sequence ID" value="GAK77834.1"/>
    <property type="molecule type" value="Genomic_DNA"/>
</dbReference>
<protein>
    <submittedName>
        <fullName evidence="3">Cell division protein DivIC</fullName>
    </submittedName>
</protein>
<keyword evidence="3" id="KW-0131">Cell cycle</keyword>
<dbReference type="GO" id="GO:0051301">
    <property type="term" value="P:cell division"/>
    <property type="evidence" value="ECO:0007669"/>
    <property type="project" value="UniProtKB-KW"/>
</dbReference>
<keyword evidence="1" id="KW-1133">Transmembrane helix</keyword>
<dbReference type="Proteomes" id="UP000029647">
    <property type="component" value="Unassembled WGS sequence"/>
</dbReference>
<evidence type="ECO:0000313" key="3">
    <source>
        <dbReference type="EMBL" id="GAL75659.1"/>
    </source>
</evidence>
<evidence type="ECO:0000313" key="5">
    <source>
        <dbReference type="Proteomes" id="UP000029647"/>
    </source>
</evidence>
<accession>A0A081DFY8</accession>
<keyword evidence="1" id="KW-0812">Transmembrane</keyword>
<name>A0A081DFY8_NONUL</name>
<gene>
    <name evidence="3" type="ORF">JCM19275_1542</name>
    <name evidence="2" type="ORF">JCM19296_3443</name>
</gene>
<reference evidence="4 5" key="1">
    <citation type="journal article" date="2014" name="Genome Announc.">
        <title>Draft Genome Sequences of Marine Flavobacterium Nonlabens Strains NR17, NR24, NR27, NR32, NR33, and Ara13.</title>
        <authorList>
            <person name="Nakanishi M."/>
            <person name="Meirelles P."/>
            <person name="Suzuki R."/>
            <person name="Takatani N."/>
            <person name="Mino S."/>
            <person name="Suda W."/>
            <person name="Oshima K."/>
            <person name="Hattori M."/>
            <person name="Ohkuma M."/>
            <person name="Hosokawa M."/>
            <person name="Miyashita K."/>
            <person name="Thompson F.L."/>
            <person name="Niwa A."/>
            <person name="Sawabe T."/>
            <person name="Sawabe T."/>
        </authorList>
    </citation>
    <scope>NUCLEOTIDE SEQUENCE [LARGE SCALE GENOMIC DNA]</scope>
    <source>
        <strain evidence="3">JCM 19275</strain>
        <strain evidence="2">JCM 19296</strain>
        <strain evidence="5">JCM19275</strain>
        <strain evidence="4">JCM19296</strain>
    </source>
</reference>
<dbReference type="RefSeq" id="WP_042249206.1">
    <property type="nucleotide sequence ID" value="NZ_CP138994.1"/>
</dbReference>
<evidence type="ECO:0000313" key="2">
    <source>
        <dbReference type="EMBL" id="GAK77834.1"/>
    </source>
</evidence>